<dbReference type="Proteomes" id="UP001596328">
    <property type="component" value="Unassembled WGS sequence"/>
</dbReference>
<dbReference type="EMBL" id="JBHSWU010000842">
    <property type="protein sequence ID" value="MFC6726022.1"/>
    <property type="molecule type" value="Genomic_DNA"/>
</dbReference>
<dbReference type="AlphaFoldDB" id="A0ABD5S4S4"/>
<reference evidence="3 4" key="1">
    <citation type="journal article" date="2019" name="Int. J. Syst. Evol. Microbiol.">
        <title>The Global Catalogue of Microorganisms (GCM) 10K type strain sequencing project: providing services to taxonomists for standard genome sequencing and annotation.</title>
        <authorList>
            <consortium name="The Broad Institute Genomics Platform"/>
            <consortium name="The Broad Institute Genome Sequencing Center for Infectious Disease"/>
            <person name="Wu L."/>
            <person name="Ma J."/>
        </authorList>
    </citation>
    <scope>NUCLEOTIDE SEQUENCE [LARGE SCALE GENOMIC DNA]</scope>
    <source>
        <strain evidence="3 4">NBRC 111368</strain>
    </source>
</reference>
<accession>A0ABD5S4S4</accession>
<evidence type="ECO:0000256" key="1">
    <source>
        <dbReference type="ARBA" id="ARBA00009438"/>
    </source>
</evidence>
<sequence>TTGGGEGTTEGETTTGSETTGSDASGELTVFHAGSLAPPFEAAETQFEEELDAQVNREAKGSVGSTKKITEEGRKADVLGVSDFRLLRDMLLPDYGNWYSVFATNAMTITYTDQSTGADEVGPDNWWEVLARDDVTFAHSDPAVDPNGYRSVMTMQLGAIEFEGETLFDESTSQTLIDKAQIPSGTETELLAQLQTGKLDYAWQYQSAGATRDVQTIDLQPAVDLSKATQKYADHYAKAEVEAGGTTYTGAPIAYGLTVPSVAPNPELGAKWVEYMVTEPGKEILTDSGFEPVSPAVVPESTEGEVPERVMSHAEARSSLGPLEL</sequence>
<feature type="non-terminal residue" evidence="3">
    <location>
        <position position="1"/>
    </location>
</feature>
<evidence type="ECO:0000313" key="3">
    <source>
        <dbReference type="EMBL" id="MFC6726022.1"/>
    </source>
</evidence>
<feature type="region of interest" description="Disordered" evidence="2">
    <location>
        <begin position="1"/>
        <end position="28"/>
    </location>
</feature>
<name>A0ABD5S4S4_9EURY</name>
<dbReference type="Gene3D" id="3.40.190.10">
    <property type="entry name" value="Periplasmic binding protein-like II"/>
    <property type="match status" value="2"/>
</dbReference>
<dbReference type="InterPro" id="IPR050682">
    <property type="entry name" value="ModA/WtpA"/>
</dbReference>
<dbReference type="Pfam" id="PF13531">
    <property type="entry name" value="SBP_bac_11"/>
    <property type="match status" value="1"/>
</dbReference>
<protein>
    <submittedName>
        <fullName evidence="3">Extracellular solute-binding protein</fullName>
    </submittedName>
</protein>
<proteinExistence type="inferred from homology"/>
<comment type="caution">
    <text evidence="3">The sequence shown here is derived from an EMBL/GenBank/DDBJ whole genome shotgun (WGS) entry which is preliminary data.</text>
</comment>
<gene>
    <name evidence="3" type="ORF">ACFQE1_16960</name>
</gene>
<dbReference type="PANTHER" id="PTHR30632">
    <property type="entry name" value="MOLYBDATE-BINDING PERIPLASMIC PROTEIN"/>
    <property type="match status" value="1"/>
</dbReference>
<comment type="similarity">
    <text evidence="1">Belongs to the bacterial solute-binding protein 1 family. WtpA subfamily.</text>
</comment>
<dbReference type="PANTHER" id="PTHR30632:SF16">
    <property type="entry name" value="MOLYBDATE_TUNGSTATE-BINDING PROTEIN WTPA"/>
    <property type="match status" value="1"/>
</dbReference>
<feature type="compositionally biased region" description="Low complexity" evidence="2">
    <location>
        <begin position="10"/>
        <end position="22"/>
    </location>
</feature>
<feature type="region of interest" description="Disordered" evidence="2">
    <location>
        <begin position="287"/>
        <end position="325"/>
    </location>
</feature>
<keyword evidence="4" id="KW-1185">Reference proteome</keyword>
<evidence type="ECO:0000256" key="2">
    <source>
        <dbReference type="SAM" id="MobiDB-lite"/>
    </source>
</evidence>
<organism evidence="3 4">
    <name type="scientific">Halobium palmae</name>
    <dbReference type="NCBI Taxonomy" id="1776492"/>
    <lineage>
        <taxon>Archaea</taxon>
        <taxon>Methanobacteriati</taxon>
        <taxon>Methanobacteriota</taxon>
        <taxon>Stenosarchaea group</taxon>
        <taxon>Halobacteria</taxon>
        <taxon>Halobacteriales</taxon>
        <taxon>Haloferacaceae</taxon>
        <taxon>Halobium</taxon>
    </lineage>
</organism>
<evidence type="ECO:0000313" key="4">
    <source>
        <dbReference type="Proteomes" id="UP001596328"/>
    </source>
</evidence>
<dbReference type="CDD" id="cd13540">
    <property type="entry name" value="PBP2_ModA_WtpA"/>
    <property type="match status" value="1"/>
</dbReference>
<dbReference type="SUPFAM" id="SSF53850">
    <property type="entry name" value="Periplasmic binding protein-like II"/>
    <property type="match status" value="1"/>
</dbReference>
<feature type="compositionally biased region" description="Basic and acidic residues" evidence="2">
    <location>
        <begin position="306"/>
        <end position="316"/>
    </location>
</feature>